<protein>
    <recommendedName>
        <fullName evidence="4">Type VI secretion system (T6SS) amidase immunity protein Tai4</fullName>
    </recommendedName>
</protein>
<feature type="signal peptide" evidence="1">
    <location>
        <begin position="1"/>
        <end position="18"/>
    </location>
</feature>
<proteinExistence type="predicted"/>
<reference evidence="2 3" key="1">
    <citation type="submission" date="2016-10" db="EMBL/GenBank/DDBJ databases">
        <title>Draft Genome sequence of Alkanindiges sp. strain H1.</title>
        <authorList>
            <person name="Subhash Y."/>
            <person name="Lee S."/>
        </authorList>
    </citation>
    <scope>NUCLEOTIDE SEQUENCE [LARGE SCALE GENOMIC DNA]</scope>
    <source>
        <strain evidence="2 3">H1</strain>
    </source>
</reference>
<evidence type="ECO:0000256" key="1">
    <source>
        <dbReference type="SAM" id="SignalP"/>
    </source>
</evidence>
<dbReference type="EMBL" id="MLCN01000029">
    <property type="protein sequence ID" value="ONG38772.1"/>
    <property type="molecule type" value="Genomic_DNA"/>
</dbReference>
<dbReference type="STRING" id="1907941.BKE30_11440"/>
<organism evidence="2 3">
    <name type="scientific">Alkanindiges hydrocarboniclasticus</name>
    <dbReference type="NCBI Taxonomy" id="1907941"/>
    <lineage>
        <taxon>Bacteria</taxon>
        <taxon>Pseudomonadati</taxon>
        <taxon>Pseudomonadota</taxon>
        <taxon>Gammaproteobacteria</taxon>
        <taxon>Moraxellales</taxon>
        <taxon>Moraxellaceae</taxon>
        <taxon>Alkanindiges</taxon>
    </lineage>
</organism>
<name>A0A1S8CSB7_9GAMM</name>
<evidence type="ECO:0000313" key="2">
    <source>
        <dbReference type="EMBL" id="ONG38772.1"/>
    </source>
</evidence>
<gene>
    <name evidence="2" type="ORF">BKE30_11440</name>
</gene>
<dbReference type="Gene3D" id="1.20.120.1620">
    <property type="match status" value="1"/>
</dbReference>
<sequence length="124" mass="13948">MKVIIVLFSCLVTGSGYAASSFKPVLHADELNIKNFGFSYCLTKSKDSLLSSEASLAMGGFFQNGTYEEPAYKNLQKYVDEYISSANDVYQSTGKSAMLINCLDMYNSNEYKRIIEKQKNYLIK</sequence>
<accession>A0A1S8CSB7</accession>
<dbReference type="OrthoDB" id="5880132at2"/>
<dbReference type="RefSeq" id="WP_076878735.1">
    <property type="nucleotide sequence ID" value="NZ_MLCN01000029.1"/>
</dbReference>
<dbReference type="InterPro" id="IPR038314">
    <property type="entry name" value="T6SS_sf"/>
</dbReference>
<keyword evidence="3" id="KW-1185">Reference proteome</keyword>
<evidence type="ECO:0000313" key="3">
    <source>
        <dbReference type="Proteomes" id="UP000192132"/>
    </source>
</evidence>
<dbReference type="Proteomes" id="UP000192132">
    <property type="component" value="Unassembled WGS sequence"/>
</dbReference>
<evidence type="ECO:0008006" key="4">
    <source>
        <dbReference type="Google" id="ProtNLM"/>
    </source>
</evidence>
<comment type="caution">
    <text evidence="2">The sequence shown here is derived from an EMBL/GenBank/DDBJ whole genome shotgun (WGS) entry which is preliminary data.</text>
</comment>
<feature type="chain" id="PRO_5012684403" description="Type VI secretion system (T6SS) amidase immunity protein Tai4" evidence="1">
    <location>
        <begin position="19"/>
        <end position="124"/>
    </location>
</feature>
<keyword evidence="1" id="KW-0732">Signal</keyword>
<dbReference type="AlphaFoldDB" id="A0A1S8CSB7"/>